<dbReference type="EMBL" id="HACM01000962">
    <property type="protein sequence ID" value="CRZ01404.1"/>
    <property type="molecule type" value="Transcribed_RNA"/>
</dbReference>
<dbReference type="AlphaFoldDB" id="A0A0H5R0T7"/>
<evidence type="ECO:0000313" key="1">
    <source>
        <dbReference type="EMBL" id="CRZ01404.1"/>
    </source>
</evidence>
<organism evidence="1">
    <name type="scientific">Spongospora subterranea</name>
    <dbReference type="NCBI Taxonomy" id="70186"/>
    <lineage>
        <taxon>Eukaryota</taxon>
        <taxon>Sar</taxon>
        <taxon>Rhizaria</taxon>
        <taxon>Endomyxa</taxon>
        <taxon>Phytomyxea</taxon>
        <taxon>Plasmodiophorida</taxon>
        <taxon>Plasmodiophoridae</taxon>
        <taxon>Spongospora</taxon>
    </lineage>
</organism>
<proteinExistence type="predicted"/>
<feature type="non-terminal residue" evidence="1">
    <location>
        <position position="1"/>
    </location>
</feature>
<sequence>FFLDEKKVLMISRTAVIIKRTKASVADDLSAYHPNGTSLHNINRHALDNFFHAPFTAHVGIKSIRIGKGFQNLRGDAAGNVHATKAQRFQRQISCLGPIRSHPRLKRLLA</sequence>
<protein>
    <submittedName>
        <fullName evidence="1">Uncharacterized protein</fullName>
    </submittedName>
</protein>
<reference evidence="1" key="1">
    <citation type="submission" date="2015-04" db="EMBL/GenBank/DDBJ databases">
        <title>The genome sequence of the plant pathogenic Rhizarian Plasmodiophora brassicae reveals insights in its biotrophic life cycle and the origin of chitin synthesis.</title>
        <authorList>
            <person name="Schwelm A."/>
            <person name="Fogelqvist J."/>
            <person name="Knaust A."/>
            <person name="Julke S."/>
            <person name="Lilja T."/>
            <person name="Dhandapani V."/>
            <person name="Bonilla-Rosso G."/>
            <person name="Karlsson M."/>
            <person name="Shevchenko A."/>
            <person name="Choi S.R."/>
            <person name="Kim H.G."/>
            <person name="Park J.Y."/>
            <person name="Lim Y.P."/>
            <person name="Ludwig-Muller J."/>
            <person name="Dixelius C."/>
        </authorList>
    </citation>
    <scope>NUCLEOTIDE SEQUENCE</scope>
    <source>
        <tissue evidence="1">Potato root galls</tissue>
    </source>
</reference>
<accession>A0A0H5R0T7</accession>
<name>A0A0H5R0T7_9EUKA</name>